<dbReference type="PANTHER" id="PTHR21321:SF1">
    <property type="entry name" value="EXOSOME COMPLEX COMPONENT RRP40"/>
    <property type="match status" value="1"/>
</dbReference>
<dbReference type="GeneID" id="300576659"/>
<evidence type="ECO:0000259" key="8">
    <source>
        <dbReference type="Pfam" id="PF18311"/>
    </source>
</evidence>
<dbReference type="Pfam" id="PF15985">
    <property type="entry name" value="KH_6"/>
    <property type="match status" value="1"/>
</dbReference>
<evidence type="ECO:0000256" key="1">
    <source>
        <dbReference type="ARBA" id="ARBA00004604"/>
    </source>
</evidence>
<keyword evidence="10" id="KW-1185">Reference proteome</keyword>
<evidence type="ECO:0000259" key="7">
    <source>
        <dbReference type="Pfam" id="PF15985"/>
    </source>
</evidence>
<gene>
    <name evidence="9" type="ORF">CCMA1212_004926</name>
</gene>
<dbReference type="InterPro" id="IPR026699">
    <property type="entry name" value="Exosome_RNA_bind1/RRP40/RRP4"/>
</dbReference>
<keyword evidence="4" id="KW-0271">Exosome</keyword>
<feature type="domain" description="K Homology" evidence="7">
    <location>
        <begin position="191"/>
        <end position="245"/>
    </location>
</feature>
<evidence type="ECO:0000256" key="4">
    <source>
        <dbReference type="ARBA" id="ARBA00022835"/>
    </source>
</evidence>
<keyword evidence="5" id="KW-0694">RNA-binding</keyword>
<protein>
    <recommendedName>
        <fullName evidence="6">Ribosomal RNA-processing protein 40</fullName>
    </recommendedName>
</protein>
<sequence>MSSESIFVLPGDRIDASLIPSHDKKPLRLGPGLRHVPPSDLVPTLAGQLVTDRQKNAIRVETANGRVRFGRFLDPFCLSVDAIVVVLVQRLTLQPGDIIEQYIPRVGELVIGTVNKSAQEVYFVSLSDYTAPALLPQLSFESATKKTRPILLPGALVYARVTLATKHMDAELECVSASTGKADGLGPLVGGMLFKISLGMARLLMMPKKAQQGRLVVFDELADAGVQFETATGRNGRLWVDSDSTKAIIAVGRAIQETDEKSLGVDEQRRLVKRLIKELS</sequence>
<dbReference type="Gene3D" id="2.40.50.140">
    <property type="entry name" value="Nucleic acid-binding proteins"/>
    <property type="match status" value="1"/>
</dbReference>
<dbReference type="InterPro" id="IPR037319">
    <property type="entry name" value="Rrp40_S1"/>
</dbReference>
<evidence type="ECO:0000256" key="2">
    <source>
        <dbReference type="ARBA" id="ARBA00007841"/>
    </source>
</evidence>
<dbReference type="SUPFAM" id="SSF54791">
    <property type="entry name" value="Eukaryotic type KH-domain (KH-domain type I)"/>
    <property type="match status" value="1"/>
</dbReference>
<comment type="similarity">
    <text evidence="2">Belongs to the RRP40 family.</text>
</comment>
<dbReference type="PANTHER" id="PTHR21321">
    <property type="entry name" value="PNAS-3 RELATED"/>
    <property type="match status" value="1"/>
</dbReference>
<dbReference type="Proteomes" id="UP001642720">
    <property type="component" value="Unassembled WGS sequence"/>
</dbReference>
<dbReference type="SUPFAM" id="SSF50249">
    <property type="entry name" value="Nucleic acid-binding proteins"/>
    <property type="match status" value="1"/>
</dbReference>
<evidence type="ECO:0000256" key="5">
    <source>
        <dbReference type="ARBA" id="ARBA00022884"/>
    </source>
</evidence>
<evidence type="ECO:0000313" key="10">
    <source>
        <dbReference type="Proteomes" id="UP001642720"/>
    </source>
</evidence>
<evidence type="ECO:0000256" key="6">
    <source>
        <dbReference type="ARBA" id="ARBA00030615"/>
    </source>
</evidence>
<accession>A0ABY2H482</accession>
<dbReference type="InterPro" id="IPR041054">
    <property type="entry name" value="Rrp40_N_euk"/>
</dbReference>
<comment type="caution">
    <text evidence="9">The sequence shown here is derived from an EMBL/GenBank/DDBJ whole genome shotgun (WGS) entry which is preliminary data.</text>
</comment>
<comment type="subcellular location">
    <subcellularLocation>
        <location evidence="1">Nucleus</location>
        <location evidence="1">Nucleolus</location>
    </subcellularLocation>
</comment>
<reference evidence="9 10" key="1">
    <citation type="submission" date="2018-01" db="EMBL/GenBank/DDBJ databases">
        <title>Genome characterization of the sugarcane-associated fungus Trichoderma ghanense CCMA-1212 and their application in lignocelulose bioconversion.</title>
        <authorList>
            <person name="Steindorff A.S."/>
            <person name="Mendes T.D."/>
            <person name="Vilela E.S.D."/>
            <person name="Rodrigues D.S."/>
            <person name="Formighieri E.F."/>
            <person name="Melo I.S."/>
            <person name="Favaro L.C.L."/>
        </authorList>
    </citation>
    <scope>NUCLEOTIDE SEQUENCE [LARGE SCALE GENOMIC DNA]</scope>
    <source>
        <strain evidence="9 10">CCMA-1212</strain>
    </source>
</reference>
<dbReference type="RefSeq" id="XP_073559296.1">
    <property type="nucleotide sequence ID" value="XM_073702209.1"/>
</dbReference>
<dbReference type="InterPro" id="IPR004088">
    <property type="entry name" value="KH_dom_type_1"/>
</dbReference>
<name>A0ABY2H482_9HYPO</name>
<proteinExistence type="inferred from homology"/>
<keyword evidence="3" id="KW-0698">rRNA processing</keyword>
<dbReference type="InterPro" id="IPR036612">
    <property type="entry name" value="KH_dom_type_1_sf"/>
</dbReference>
<dbReference type="Gene3D" id="2.40.50.100">
    <property type="match status" value="1"/>
</dbReference>
<organism evidence="9 10">
    <name type="scientific">Trichoderma ghanense</name>
    <dbReference type="NCBI Taxonomy" id="65468"/>
    <lineage>
        <taxon>Eukaryota</taxon>
        <taxon>Fungi</taxon>
        <taxon>Dikarya</taxon>
        <taxon>Ascomycota</taxon>
        <taxon>Pezizomycotina</taxon>
        <taxon>Sordariomycetes</taxon>
        <taxon>Hypocreomycetidae</taxon>
        <taxon>Hypocreales</taxon>
        <taxon>Hypocreaceae</taxon>
        <taxon>Trichoderma</taxon>
    </lineage>
</organism>
<feature type="domain" description="Exosome complex exonuclease Rrp40 N-terminal" evidence="8">
    <location>
        <begin position="27"/>
        <end position="66"/>
    </location>
</feature>
<dbReference type="Pfam" id="PF18311">
    <property type="entry name" value="Rrp40_N"/>
    <property type="match status" value="1"/>
</dbReference>
<dbReference type="EMBL" id="PPTA01000005">
    <property type="protein sequence ID" value="TFB03095.1"/>
    <property type="molecule type" value="Genomic_DNA"/>
</dbReference>
<dbReference type="Gene3D" id="3.30.1370.10">
    <property type="entry name" value="K Homology domain, type 1"/>
    <property type="match status" value="1"/>
</dbReference>
<evidence type="ECO:0000256" key="3">
    <source>
        <dbReference type="ARBA" id="ARBA00022552"/>
    </source>
</evidence>
<dbReference type="CDD" id="cd05790">
    <property type="entry name" value="S1_Rrp40"/>
    <property type="match status" value="1"/>
</dbReference>
<dbReference type="InterPro" id="IPR012340">
    <property type="entry name" value="NA-bd_OB-fold"/>
</dbReference>
<dbReference type="Pfam" id="PF21262">
    <property type="entry name" value="RRP40_S1"/>
    <property type="match status" value="1"/>
</dbReference>
<evidence type="ECO:0000313" key="9">
    <source>
        <dbReference type="EMBL" id="TFB03095.1"/>
    </source>
</evidence>